<accession>A0AAD2JGS0</accession>
<proteinExistence type="predicted"/>
<evidence type="ECO:0000313" key="2">
    <source>
        <dbReference type="Proteomes" id="UP001295423"/>
    </source>
</evidence>
<organism evidence="1 2">
    <name type="scientific">Cylindrotheca closterium</name>
    <dbReference type="NCBI Taxonomy" id="2856"/>
    <lineage>
        <taxon>Eukaryota</taxon>
        <taxon>Sar</taxon>
        <taxon>Stramenopiles</taxon>
        <taxon>Ochrophyta</taxon>
        <taxon>Bacillariophyta</taxon>
        <taxon>Bacillariophyceae</taxon>
        <taxon>Bacillariophycidae</taxon>
        <taxon>Bacillariales</taxon>
        <taxon>Bacillariaceae</taxon>
        <taxon>Cylindrotheca</taxon>
    </lineage>
</organism>
<dbReference type="EMBL" id="CAKOGP040001736">
    <property type="protein sequence ID" value="CAJ1947905.1"/>
    <property type="molecule type" value="Genomic_DNA"/>
</dbReference>
<protein>
    <submittedName>
        <fullName evidence="1">Uncharacterized protein</fullName>
    </submittedName>
</protein>
<gene>
    <name evidence="1" type="ORF">CYCCA115_LOCUS11367</name>
</gene>
<sequence length="108" mass="11850">MLLLAAPVAEAFVPVSKIASAANSKAGVVIPNKSTTIIHKPRTSVAMEAYKKRERAAKKAEEKEKTPPLTLFISYMTPWRNPNSIFLYMFLVVYLLGSYSEAKSAAGM</sequence>
<name>A0AAD2JGS0_9STRA</name>
<dbReference type="AlphaFoldDB" id="A0AAD2JGS0"/>
<dbReference type="Proteomes" id="UP001295423">
    <property type="component" value="Unassembled WGS sequence"/>
</dbReference>
<evidence type="ECO:0000313" key="1">
    <source>
        <dbReference type="EMBL" id="CAJ1947905.1"/>
    </source>
</evidence>
<keyword evidence="2" id="KW-1185">Reference proteome</keyword>
<reference evidence="1" key="1">
    <citation type="submission" date="2023-08" db="EMBL/GenBank/DDBJ databases">
        <authorList>
            <person name="Audoor S."/>
            <person name="Bilcke G."/>
        </authorList>
    </citation>
    <scope>NUCLEOTIDE SEQUENCE</scope>
</reference>
<comment type="caution">
    <text evidence="1">The sequence shown here is derived from an EMBL/GenBank/DDBJ whole genome shotgun (WGS) entry which is preliminary data.</text>
</comment>